<proteinExistence type="predicted"/>
<accession>A0A6V7NX00</accession>
<dbReference type="AlphaFoldDB" id="A0A6V7NX00"/>
<protein>
    <submittedName>
        <fullName evidence="1">Uncharacterized protein</fullName>
    </submittedName>
</protein>
<gene>
    <name evidence="1" type="ORF">CB5_LOCUS6137</name>
</gene>
<evidence type="ECO:0000313" key="1">
    <source>
        <dbReference type="EMBL" id="CAD1822926.1"/>
    </source>
</evidence>
<organism evidence="1">
    <name type="scientific">Ananas comosus var. bracteatus</name>
    <name type="common">red pineapple</name>
    <dbReference type="NCBI Taxonomy" id="296719"/>
    <lineage>
        <taxon>Eukaryota</taxon>
        <taxon>Viridiplantae</taxon>
        <taxon>Streptophyta</taxon>
        <taxon>Embryophyta</taxon>
        <taxon>Tracheophyta</taxon>
        <taxon>Spermatophyta</taxon>
        <taxon>Magnoliopsida</taxon>
        <taxon>Liliopsida</taxon>
        <taxon>Poales</taxon>
        <taxon>Bromeliaceae</taxon>
        <taxon>Bromelioideae</taxon>
        <taxon>Ananas</taxon>
    </lineage>
</organism>
<dbReference type="EMBL" id="LR862142">
    <property type="protein sequence ID" value="CAD1822926.1"/>
    <property type="molecule type" value="Genomic_DNA"/>
</dbReference>
<name>A0A6V7NX00_ANACO</name>
<sequence>MPAGCSVYYKALVLPCLCGNTTELSALRSRVSNFLVTVLLVTPAAGCGPLRYRPQPPSLPLPSPSSLPALGDRHRKPHIEEDRVLHSSGIRTLLCRLFRSPTMD</sequence>
<reference evidence="1" key="1">
    <citation type="submission" date="2020-07" db="EMBL/GenBank/DDBJ databases">
        <authorList>
            <person name="Lin J."/>
        </authorList>
    </citation>
    <scope>NUCLEOTIDE SEQUENCE</scope>
</reference>